<evidence type="ECO:0000256" key="2">
    <source>
        <dbReference type="SAM" id="Phobius"/>
    </source>
</evidence>
<accession>A0A812MUA2</accession>
<dbReference type="OrthoDB" id="10642717at2759"/>
<keyword evidence="2" id="KW-0472">Membrane</keyword>
<evidence type="ECO:0000256" key="1">
    <source>
        <dbReference type="SAM" id="MobiDB-lite"/>
    </source>
</evidence>
<sequence>MRLGKETSVAKVFQIELGITMLFQRLDTKAVCCLTGTLPRMLAAVDQTTAANTRQVLEARCNTPELKRASRHLDFRVRCVCTDRYAANFAAEAAMQASARDEGLPYARDHTACEMHMVATAHTKTAQLGKLDATVQGLVACALTMTGACAKSRLQKCLLEVFKKKCRQHNQHHAQRAVLARFLNGDPVSSDVMIYNPNVHIIDEPVRARMLQDIEAFVLAALVPTTCPLFSRSRWNGADGALAWLGLFSAHYNGSLLKHTIQKFAGLPLLQGPGGREEDHWIRAIGAELSQQGSQHAIEQGNVQAAHAAEAVDEEMDKEGSEQDDWHKRNKQYRRRSVNFVQDLCLGAIFVFSIVAGLLQNLRRELFHRASVVWRRNVYARGLRSQGRSNVCKLLEVLASEDVKRFYTGLWSSLRQSFTLLRPHNTFEIRALLFTSLARAGACVHQLLVTRRAGYPLELFKLLTNDSTEMVEKILRSSPCLRDELSHEFLSRFGTPAELGSAPAKSILHCIAARREYDICCIECRHASSRRVQKTSAQTWVRSLESVSAAFVIKQNKLARQNVAGVQAHAAPSQGAASEPEPEAKRKAKRSRSAWAAFMHENTQGRTNKKWGDGMADLSRRIREISDSERERLEDLAKTATAAAFQKQGSGPAGFAQTRQQKETARRLQLRMAQDAEDSAAAPASRGMLADASTSPLDSMVLGLPEELARLSQENLDSVAMARRTAQEEERTLQAYMQENAPPALALLPDVDFTQSNSITLPESLPTAEFSPPLAAMAEAG</sequence>
<keyword evidence="2" id="KW-1133">Transmembrane helix</keyword>
<feature type="region of interest" description="Disordered" evidence="1">
    <location>
        <begin position="564"/>
        <end position="592"/>
    </location>
</feature>
<feature type="region of interest" description="Disordered" evidence="1">
    <location>
        <begin position="644"/>
        <end position="691"/>
    </location>
</feature>
<protein>
    <submittedName>
        <fullName evidence="3">Uncharacterized protein</fullName>
    </submittedName>
</protein>
<name>A0A812MUA2_SYMPI</name>
<comment type="caution">
    <text evidence="3">The sequence shown here is derived from an EMBL/GenBank/DDBJ whole genome shotgun (WGS) entry which is preliminary data.</text>
</comment>
<evidence type="ECO:0000313" key="4">
    <source>
        <dbReference type="Proteomes" id="UP000649617"/>
    </source>
</evidence>
<keyword evidence="4" id="KW-1185">Reference proteome</keyword>
<keyword evidence="2" id="KW-0812">Transmembrane</keyword>
<gene>
    <name evidence="3" type="ORF">SPIL2461_LOCUS6258</name>
</gene>
<evidence type="ECO:0000313" key="3">
    <source>
        <dbReference type="EMBL" id="CAE7279575.1"/>
    </source>
</evidence>
<reference evidence="3" key="1">
    <citation type="submission" date="2021-02" db="EMBL/GenBank/DDBJ databases">
        <authorList>
            <person name="Dougan E. K."/>
            <person name="Rhodes N."/>
            <person name="Thang M."/>
            <person name="Chan C."/>
        </authorList>
    </citation>
    <scope>NUCLEOTIDE SEQUENCE</scope>
</reference>
<dbReference type="EMBL" id="CAJNIZ010009331">
    <property type="protein sequence ID" value="CAE7279575.1"/>
    <property type="molecule type" value="Genomic_DNA"/>
</dbReference>
<proteinExistence type="predicted"/>
<feature type="transmembrane region" description="Helical" evidence="2">
    <location>
        <begin position="338"/>
        <end position="359"/>
    </location>
</feature>
<dbReference type="Proteomes" id="UP000649617">
    <property type="component" value="Unassembled WGS sequence"/>
</dbReference>
<dbReference type="AlphaFoldDB" id="A0A812MUA2"/>
<organism evidence="3 4">
    <name type="scientific">Symbiodinium pilosum</name>
    <name type="common">Dinoflagellate</name>
    <dbReference type="NCBI Taxonomy" id="2952"/>
    <lineage>
        <taxon>Eukaryota</taxon>
        <taxon>Sar</taxon>
        <taxon>Alveolata</taxon>
        <taxon>Dinophyceae</taxon>
        <taxon>Suessiales</taxon>
        <taxon>Symbiodiniaceae</taxon>
        <taxon>Symbiodinium</taxon>
    </lineage>
</organism>